<keyword evidence="4" id="KW-0496">Mitochondrion</keyword>
<dbReference type="Gene3D" id="2.10.109.10">
    <property type="entry name" value="Umud Fragment, subunit A"/>
    <property type="match status" value="1"/>
</dbReference>
<dbReference type="GeneID" id="36575737"/>
<evidence type="ECO:0000259" key="8">
    <source>
        <dbReference type="Pfam" id="PF10502"/>
    </source>
</evidence>
<evidence type="ECO:0000256" key="2">
    <source>
        <dbReference type="ARBA" id="ARBA00022792"/>
    </source>
</evidence>
<evidence type="ECO:0000256" key="3">
    <source>
        <dbReference type="ARBA" id="ARBA00022801"/>
    </source>
</evidence>
<dbReference type="Pfam" id="PF10502">
    <property type="entry name" value="Peptidase_S26"/>
    <property type="match status" value="2"/>
</dbReference>
<evidence type="ECO:0000256" key="6">
    <source>
        <dbReference type="ARBA" id="ARBA00038445"/>
    </source>
</evidence>
<keyword evidence="10" id="KW-1185">Reference proteome</keyword>
<dbReference type="STRING" id="857342.A0A2T3AWV9"/>
<dbReference type="OrthoDB" id="308440at2759"/>
<dbReference type="InterPro" id="IPR019533">
    <property type="entry name" value="Peptidase_S26"/>
</dbReference>
<dbReference type="AlphaFoldDB" id="A0A2T3AWV9"/>
<dbReference type="CDD" id="cd06530">
    <property type="entry name" value="S26_SPase_I"/>
    <property type="match status" value="1"/>
</dbReference>
<keyword evidence="5" id="KW-0472">Membrane</keyword>
<proteinExistence type="inferred from homology"/>
<dbReference type="InterPro" id="IPR052064">
    <property type="entry name" value="Mito_IMP1_subunit"/>
</dbReference>
<dbReference type="GO" id="GO:0004252">
    <property type="term" value="F:serine-type endopeptidase activity"/>
    <property type="evidence" value="ECO:0007669"/>
    <property type="project" value="InterPro"/>
</dbReference>
<feature type="domain" description="Peptidase S26" evidence="8">
    <location>
        <begin position="26"/>
        <end position="107"/>
    </location>
</feature>
<dbReference type="InterPro" id="IPR036286">
    <property type="entry name" value="LexA/Signal_pep-like_sf"/>
</dbReference>
<feature type="active site" evidence="7">
    <location>
        <position position="53"/>
    </location>
</feature>
<dbReference type="RefSeq" id="XP_024719140.1">
    <property type="nucleotide sequence ID" value="XM_024867656.1"/>
</dbReference>
<dbReference type="Proteomes" id="UP000241818">
    <property type="component" value="Unassembled WGS sequence"/>
</dbReference>
<reference evidence="9 10" key="1">
    <citation type="journal article" date="2018" name="New Phytol.">
        <title>Comparative genomics and transcriptomics depict ericoid mycorrhizal fungi as versatile saprotrophs and plant mutualists.</title>
        <authorList>
            <person name="Martino E."/>
            <person name="Morin E."/>
            <person name="Grelet G.A."/>
            <person name="Kuo A."/>
            <person name="Kohler A."/>
            <person name="Daghino S."/>
            <person name="Barry K.W."/>
            <person name="Cichocki N."/>
            <person name="Clum A."/>
            <person name="Dockter R.B."/>
            <person name="Hainaut M."/>
            <person name="Kuo R.C."/>
            <person name="LaButti K."/>
            <person name="Lindahl B.D."/>
            <person name="Lindquist E.A."/>
            <person name="Lipzen A."/>
            <person name="Khouja H.R."/>
            <person name="Magnuson J."/>
            <person name="Murat C."/>
            <person name="Ohm R.A."/>
            <person name="Singer S.W."/>
            <person name="Spatafora J.W."/>
            <person name="Wang M."/>
            <person name="Veneault-Fourrey C."/>
            <person name="Henrissat B."/>
            <person name="Grigoriev I.V."/>
            <person name="Martin F.M."/>
            <person name="Perotto S."/>
        </authorList>
    </citation>
    <scope>NUCLEOTIDE SEQUENCE [LARGE SCALE GENOMIC DNA]</scope>
    <source>
        <strain evidence="9 10">ATCC 22711</strain>
    </source>
</reference>
<dbReference type="FunCoup" id="A0A2T3AWV9">
    <property type="interactions" value="384"/>
</dbReference>
<dbReference type="PANTHER" id="PTHR12383:SF16">
    <property type="entry name" value="MITOCHONDRIAL INNER MEMBRANE PROTEASE SUBUNIT 1"/>
    <property type="match status" value="1"/>
</dbReference>
<evidence type="ECO:0000256" key="5">
    <source>
        <dbReference type="ARBA" id="ARBA00023136"/>
    </source>
</evidence>
<dbReference type="InterPro" id="IPR000223">
    <property type="entry name" value="Pept_S26A_signal_pept_1"/>
</dbReference>
<keyword evidence="2" id="KW-0999">Mitochondrion inner membrane</keyword>
<protein>
    <recommendedName>
        <fullName evidence="8">Peptidase S26 domain-containing protein</fullName>
    </recommendedName>
</protein>
<evidence type="ECO:0000256" key="7">
    <source>
        <dbReference type="PIRSR" id="PIRSR600223-1"/>
    </source>
</evidence>
<keyword evidence="3" id="KW-0378">Hydrolase</keyword>
<dbReference type="GO" id="GO:0006465">
    <property type="term" value="P:signal peptide processing"/>
    <property type="evidence" value="ECO:0007669"/>
    <property type="project" value="InterPro"/>
</dbReference>
<dbReference type="SUPFAM" id="SSF51306">
    <property type="entry name" value="LexA/Signal peptidase"/>
    <property type="match status" value="1"/>
</dbReference>
<dbReference type="PRINTS" id="PR00727">
    <property type="entry name" value="LEADERPTASE"/>
</dbReference>
<evidence type="ECO:0000313" key="9">
    <source>
        <dbReference type="EMBL" id="PSS13149.1"/>
    </source>
</evidence>
<organism evidence="9 10">
    <name type="scientific">Amorphotheca resinae ATCC 22711</name>
    <dbReference type="NCBI Taxonomy" id="857342"/>
    <lineage>
        <taxon>Eukaryota</taxon>
        <taxon>Fungi</taxon>
        <taxon>Dikarya</taxon>
        <taxon>Ascomycota</taxon>
        <taxon>Pezizomycotina</taxon>
        <taxon>Leotiomycetes</taxon>
        <taxon>Helotiales</taxon>
        <taxon>Amorphothecaceae</taxon>
        <taxon>Amorphotheca</taxon>
    </lineage>
</organism>
<gene>
    <name evidence="9" type="ORF">M430DRAFT_43954</name>
</gene>
<dbReference type="EMBL" id="KZ679014">
    <property type="protein sequence ID" value="PSS13149.1"/>
    <property type="molecule type" value="Genomic_DNA"/>
</dbReference>
<evidence type="ECO:0000313" key="10">
    <source>
        <dbReference type="Proteomes" id="UP000241818"/>
    </source>
</evidence>
<sequence>MAFLQRASRTFKWIHTRYAGHPFRLATATLQSLLALHVFWKFGYSVEPTWGASMLPTIQVMGDHVLISKQYRRGRGIEVGDVVAFNSVYEPGETVIKRVLGMPGDYVLRDTPGRSNVMLQVPEGHCWVIGDNIPYSRDSRHFGPLPMGLIRGKVLAVVFPWGERRSIGREDLKPVEN</sequence>
<dbReference type="GO" id="GO:0042720">
    <property type="term" value="C:mitochondrial inner membrane peptidase complex"/>
    <property type="evidence" value="ECO:0007669"/>
    <property type="project" value="TreeGrafter"/>
</dbReference>
<comment type="similarity">
    <text evidence="6">Belongs to the peptidase S26 family. IMP1 subfamily.</text>
</comment>
<feature type="domain" description="Peptidase S26" evidence="8">
    <location>
        <begin position="120"/>
        <end position="158"/>
    </location>
</feature>
<evidence type="ECO:0000256" key="4">
    <source>
        <dbReference type="ARBA" id="ARBA00023128"/>
    </source>
</evidence>
<comment type="subcellular location">
    <subcellularLocation>
        <location evidence="1">Mitochondrion inner membrane</location>
    </subcellularLocation>
</comment>
<dbReference type="InParanoid" id="A0A2T3AWV9"/>
<accession>A0A2T3AWV9</accession>
<dbReference type="GO" id="GO:0006627">
    <property type="term" value="P:protein processing involved in protein targeting to mitochondrion"/>
    <property type="evidence" value="ECO:0007669"/>
    <property type="project" value="TreeGrafter"/>
</dbReference>
<evidence type="ECO:0000256" key="1">
    <source>
        <dbReference type="ARBA" id="ARBA00004273"/>
    </source>
</evidence>
<feature type="active site" evidence="7">
    <location>
        <position position="97"/>
    </location>
</feature>
<name>A0A2T3AWV9_AMORE</name>
<dbReference type="PANTHER" id="PTHR12383">
    <property type="entry name" value="PROTEASE FAMILY S26 MITOCHONDRIAL INNER MEMBRANE PROTEASE-RELATED"/>
    <property type="match status" value="1"/>
</dbReference>